<reference evidence="2" key="1">
    <citation type="submission" date="2018-10" db="EMBL/GenBank/DDBJ databases">
        <title>Effector identification in a new, highly contiguous assembly of the strawberry crown rot pathogen Phytophthora cactorum.</title>
        <authorList>
            <person name="Armitage A.D."/>
            <person name="Nellist C.F."/>
            <person name="Bates H."/>
            <person name="Vickerstaff R.J."/>
            <person name="Harrison R.J."/>
        </authorList>
    </citation>
    <scope>NUCLEOTIDE SEQUENCE</scope>
    <source>
        <strain evidence="2">4040</strain>
    </source>
</reference>
<dbReference type="Proteomes" id="UP000736787">
    <property type="component" value="Unassembled WGS sequence"/>
</dbReference>
<accession>A0A8T1BJX9</accession>
<dbReference type="AlphaFoldDB" id="A0A8T1BJX9"/>
<feature type="region of interest" description="Disordered" evidence="1">
    <location>
        <begin position="99"/>
        <end position="126"/>
    </location>
</feature>
<proteinExistence type="predicted"/>
<evidence type="ECO:0000313" key="2">
    <source>
        <dbReference type="EMBL" id="KAG2905237.1"/>
    </source>
</evidence>
<protein>
    <submittedName>
        <fullName evidence="2">Uncharacterized protein</fullName>
    </submittedName>
</protein>
<name>A0A8T1BJX9_9STRA</name>
<comment type="caution">
    <text evidence="2">The sequence shown here is derived from an EMBL/GenBank/DDBJ whole genome shotgun (WGS) entry which is preliminary data.</text>
</comment>
<evidence type="ECO:0000313" key="3">
    <source>
        <dbReference type="Proteomes" id="UP000736787"/>
    </source>
</evidence>
<gene>
    <name evidence="2" type="ORF">PC117_g20793</name>
</gene>
<sequence length="126" mass="13803">MACMLQRRIVSLSADGIYVVTPTDLGSLAVASTNDAPIVIYHCAAGRIIDAVSLDERNHYVPVYFRDATERDRFTENVCGRCASPVECAREVVDLVTDRTRTKRQLGEPSEPTKCPLKGAKSHPAP</sequence>
<dbReference type="EMBL" id="RCMK01000995">
    <property type="protein sequence ID" value="KAG2905237.1"/>
    <property type="molecule type" value="Genomic_DNA"/>
</dbReference>
<evidence type="ECO:0000256" key="1">
    <source>
        <dbReference type="SAM" id="MobiDB-lite"/>
    </source>
</evidence>
<organism evidence="2 3">
    <name type="scientific">Phytophthora cactorum</name>
    <dbReference type="NCBI Taxonomy" id="29920"/>
    <lineage>
        <taxon>Eukaryota</taxon>
        <taxon>Sar</taxon>
        <taxon>Stramenopiles</taxon>
        <taxon>Oomycota</taxon>
        <taxon>Peronosporomycetes</taxon>
        <taxon>Peronosporales</taxon>
        <taxon>Peronosporaceae</taxon>
        <taxon>Phytophthora</taxon>
    </lineage>
</organism>